<gene>
    <name evidence="1" type="ORF">SAMN05660477_00006</name>
</gene>
<name>A0A1T5CEL4_9FLAO</name>
<dbReference type="Proteomes" id="UP000191112">
    <property type="component" value="Unassembled WGS sequence"/>
</dbReference>
<sequence length="276" mass="31561">MIKKTTLFLFFISIVSYSQEIKGKIVDTENKPVENARIGIENESVGDLTDVNGNFKIDLTNIDSSKKIKVLVSEFLPFETNIKSFINSNHEIILKEKITKIEEVKIDQKKFAKRNFGTSNSKRAYCGYDSERKDKVYREYAIRIENKKRLKVKKINLNLVSINLNSPADLIFDIQNSTNGFPDDSKSLTNETIKLTINKEDVINNKVSIDVSDKNIWTNEDFFVTVRVGEGFNGRLMIGGNIFAFSKNTYYRNYFGSWEKFSAGEPSINVDVAVEK</sequence>
<dbReference type="EMBL" id="FUYZ01000001">
    <property type="protein sequence ID" value="SKB57859.1"/>
    <property type="molecule type" value="Genomic_DNA"/>
</dbReference>
<evidence type="ECO:0000313" key="2">
    <source>
        <dbReference type="Proteomes" id="UP000191112"/>
    </source>
</evidence>
<keyword evidence="2" id="KW-1185">Reference proteome</keyword>
<evidence type="ECO:0000313" key="1">
    <source>
        <dbReference type="EMBL" id="SKB57859.1"/>
    </source>
</evidence>
<reference evidence="1 2" key="1">
    <citation type="submission" date="2017-02" db="EMBL/GenBank/DDBJ databases">
        <authorList>
            <person name="Peterson S.W."/>
        </authorList>
    </citation>
    <scope>NUCLEOTIDE SEQUENCE [LARGE SCALE GENOMIC DNA]</scope>
    <source>
        <strain evidence="1 2">DSM 22323</strain>
    </source>
</reference>
<accession>A0A1T5CEL4</accession>
<proteinExistence type="predicted"/>
<dbReference type="RefSeq" id="WP_079665348.1">
    <property type="nucleotide sequence ID" value="NZ_FUYZ01000001.1"/>
</dbReference>
<dbReference type="OrthoDB" id="2247630at2"/>
<organism evidence="1 2">
    <name type="scientific">Soonwooa buanensis</name>
    <dbReference type="NCBI Taxonomy" id="619805"/>
    <lineage>
        <taxon>Bacteria</taxon>
        <taxon>Pseudomonadati</taxon>
        <taxon>Bacteroidota</taxon>
        <taxon>Flavobacteriia</taxon>
        <taxon>Flavobacteriales</taxon>
        <taxon>Weeksellaceae</taxon>
        <taxon>Chryseobacterium group</taxon>
        <taxon>Soonwooa</taxon>
    </lineage>
</organism>
<protein>
    <submittedName>
        <fullName evidence="1">CarboxypepD_reg-like domain-containing protein</fullName>
    </submittedName>
</protein>
<dbReference type="AlphaFoldDB" id="A0A1T5CEL4"/>
<dbReference type="SUPFAM" id="SSF49464">
    <property type="entry name" value="Carboxypeptidase regulatory domain-like"/>
    <property type="match status" value="1"/>
</dbReference>
<dbReference type="InterPro" id="IPR008969">
    <property type="entry name" value="CarboxyPept-like_regulatory"/>
</dbReference>
<dbReference type="STRING" id="619805.SAMN05660477_00006"/>
<dbReference type="Pfam" id="PF13715">
    <property type="entry name" value="CarbopepD_reg_2"/>
    <property type="match status" value="1"/>
</dbReference>